<dbReference type="InterPro" id="IPR002410">
    <property type="entry name" value="Peptidase_S33"/>
</dbReference>
<dbReference type="InterPro" id="IPR050266">
    <property type="entry name" value="AB_hydrolase_sf"/>
</dbReference>
<dbReference type="Pfam" id="PF00561">
    <property type="entry name" value="Abhydrolase_1"/>
    <property type="match status" value="1"/>
</dbReference>
<accession>A0A8H5GPP3</accession>
<dbReference type="NCBIfam" id="TIGR01250">
    <property type="entry name" value="pro_imino_pep_2"/>
    <property type="match status" value="1"/>
</dbReference>
<evidence type="ECO:0000313" key="5">
    <source>
        <dbReference type="Proteomes" id="UP000559256"/>
    </source>
</evidence>
<dbReference type="InterPro" id="IPR000073">
    <property type="entry name" value="AB_hydrolase_1"/>
</dbReference>
<dbReference type="PIRSF" id="PIRSF005539">
    <property type="entry name" value="Pept_S33_TRI_F1"/>
    <property type="match status" value="1"/>
</dbReference>
<comment type="caution">
    <text evidence="4">The sequence shown here is derived from an EMBL/GenBank/DDBJ whole genome shotgun (WGS) entry which is preliminary data.</text>
</comment>
<name>A0A8H5GPP3_9AGAR</name>
<keyword evidence="2" id="KW-0378">Hydrolase</keyword>
<dbReference type="Proteomes" id="UP000559256">
    <property type="component" value="Unassembled WGS sequence"/>
</dbReference>
<dbReference type="GO" id="GO:0008233">
    <property type="term" value="F:peptidase activity"/>
    <property type="evidence" value="ECO:0007669"/>
    <property type="project" value="InterPro"/>
</dbReference>
<sequence length="305" mass="34188">MSVSFSEGYNELDIPSAGKSCRTWYKIYGSISSGRRPLVALHGGPGSTHDYLTDLAGLASKYNIPVVLYDQLGSGNSTRLPEKAGDTTFWTEDLFLSELNALLIHLGIQDDYDLFGSSWGGMLASRHASKQPKGLHRLIICSSPCSMALFVEGTQILRKQLPKGVQEALTKHETEGTTESDGYKEAVEVFYDHFLCTKKPWPDNFKKSMELMEEDSTVYLTMNGPSEFFVTGTLKDWSMIEDAHRINVPTLLTNGRHDEVHDISVAPFFEKIPKVKWVTFENSSHTAFIEETERFLKVVADFLTL</sequence>
<dbReference type="GO" id="GO:0016020">
    <property type="term" value="C:membrane"/>
    <property type="evidence" value="ECO:0007669"/>
    <property type="project" value="TreeGrafter"/>
</dbReference>
<reference evidence="4 5" key="1">
    <citation type="journal article" date="2020" name="ISME J.">
        <title>Uncovering the hidden diversity of litter-decomposition mechanisms in mushroom-forming fungi.</title>
        <authorList>
            <person name="Floudas D."/>
            <person name="Bentzer J."/>
            <person name="Ahren D."/>
            <person name="Johansson T."/>
            <person name="Persson P."/>
            <person name="Tunlid A."/>
        </authorList>
    </citation>
    <scope>NUCLEOTIDE SEQUENCE [LARGE SCALE GENOMIC DNA]</scope>
    <source>
        <strain evidence="4 5">CBS 291.85</strain>
    </source>
</reference>
<evidence type="ECO:0000256" key="1">
    <source>
        <dbReference type="ARBA" id="ARBA00010088"/>
    </source>
</evidence>
<protein>
    <recommendedName>
        <fullName evidence="3">AB hydrolase-1 domain-containing protein</fullName>
    </recommendedName>
</protein>
<evidence type="ECO:0000259" key="3">
    <source>
        <dbReference type="Pfam" id="PF00561"/>
    </source>
</evidence>
<evidence type="ECO:0000313" key="4">
    <source>
        <dbReference type="EMBL" id="KAF5368941.1"/>
    </source>
</evidence>
<evidence type="ECO:0000256" key="2">
    <source>
        <dbReference type="ARBA" id="ARBA00022801"/>
    </source>
</evidence>
<dbReference type="AlphaFoldDB" id="A0A8H5GPP3"/>
<dbReference type="EMBL" id="JAACJM010000014">
    <property type="protein sequence ID" value="KAF5368941.1"/>
    <property type="molecule type" value="Genomic_DNA"/>
</dbReference>
<keyword evidence="5" id="KW-1185">Reference proteome</keyword>
<dbReference type="PANTHER" id="PTHR43798">
    <property type="entry name" value="MONOACYLGLYCEROL LIPASE"/>
    <property type="match status" value="1"/>
</dbReference>
<dbReference type="GO" id="GO:0006508">
    <property type="term" value="P:proteolysis"/>
    <property type="evidence" value="ECO:0007669"/>
    <property type="project" value="InterPro"/>
</dbReference>
<dbReference type="Gene3D" id="3.40.50.1820">
    <property type="entry name" value="alpha/beta hydrolase"/>
    <property type="match status" value="1"/>
</dbReference>
<proteinExistence type="inferred from homology"/>
<gene>
    <name evidence="4" type="ORF">D9758_003047</name>
</gene>
<dbReference type="PANTHER" id="PTHR43798:SF33">
    <property type="entry name" value="HYDROLASE, PUTATIVE (AFU_ORTHOLOGUE AFUA_2G14860)-RELATED"/>
    <property type="match status" value="1"/>
</dbReference>
<feature type="domain" description="AB hydrolase-1" evidence="3">
    <location>
        <begin position="37"/>
        <end position="291"/>
    </location>
</feature>
<dbReference type="OrthoDB" id="190201at2759"/>
<organism evidence="4 5">
    <name type="scientific">Tetrapyrgos nigripes</name>
    <dbReference type="NCBI Taxonomy" id="182062"/>
    <lineage>
        <taxon>Eukaryota</taxon>
        <taxon>Fungi</taxon>
        <taxon>Dikarya</taxon>
        <taxon>Basidiomycota</taxon>
        <taxon>Agaricomycotina</taxon>
        <taxon>Agaricomycetes</taxon>
        <taxon>Agaricomycetidae</taxon>
        <taxon>Agaricales</taxon>
        <taxon>Marasmiineae</taxon>
        <taxon>Marasmiaceae</taxon>
        <taxon>Tetrapyrgos</taxon>
    </lineage>
</organism>
<dbReference type="InterPro" id="IPR005945">
    <property type="entry name" value="Pro_imino_pep"/>
</dbReference>
<dbReference type="SUPFAM" id="SSF53474">
    <property type="entry name" value="alpha/beta-Hydrolases"/>
    <property type="match status" value="1"/>
</dbReference>
<dbReference type="PRINTS" id="PR00793">
    <property type="entry name" value="PROAMNOPTASE"/>
</dbReference>
<dbReference type="InterPro" id="IPR029058">
    <property type="entry name" value="AB_hydrolase_fold"/>
</dbReference>
<comment type="similarity">
    <text evidence="1">Belongs to the peptidase S33 family.</text>
</comment>